<evidence type="ECO:0000256" key="8">
    <source>
        <dbReference type="PIRNR" id="PIRNR000897"/>
    </source>
</evidence>
<dbReference type="Pfam" id="PF01569">
    <property type="entry name" value="PAP2"/>
    <property type="match status" value="1"/>
</dbReference>
<evidence type="ECO:0000256" key="7">
    <source>
        <dbReference type="ARBA" id="ARBA00022801"/>
    </source>
</evidence>
<name>A0A562DZC4_9GAMM</name>
<proteinExistence type="inferred from homology"/>
<dbReference type="RefSeq" id="WP_028914314.1">
    <property type="nucleotide sequence ID" value="NZ_VLJS01000047.1"/>
</dbReference>
<evidence type="ECO:0000256" key="5">
    <source>
        <dbReference type="ARBA" id="ARBA00022729"/>
    </source>
</evidence>
<dbReference type="GO" id="GO:0030288">
    <property type="term" value="C:outer membrane-bounded periplasmic space"/>
    <property type="evidence" value="ECO:0007669"/>
    <property type="project" value="InterPro"/>
</dbReference>
<dbReference type="EMBL" id="VLJS01000047">
    <property type="protein sequence ID" value="TWH15075.1"/>
    <property type="molecule type" value="Genomic_DNA"/>
</dbReference>
<dbReference type="CDD" id="cd03397">
    <property type="entry name" value="PAP2_acid_phosphatase"/>
    <property type="match status" value="1"/>
</dbReference>
<keyword evidence="12" id="KW-1185">Reference proteome</keyword>
<evidence type="ECO:0000259" key="10">
    <source>
        <dbReference type="SMART" id="SM00014"/>
    </source>
</evidence>
<keyword evidence="7 8" id="KW-0378">Hydrolase</keyword>
<comment type="similarity">
    <text evidence="3 8">Belongs to the class A bacterial acid phosphatase family.</text>
</comment>
<dbReference type="InterPro" id="IPR018296">
    <property type="entry name" value="Acid_Pase_classA_bac_CS"/>
</dbReference>
<comment type="caution">
    <text evidence="11">The sequence shown here is derived from an EMBL/GenBank/DDBJ whole genome shotgun (WGS) entry which is preliminary data.</text>
</comment>
<dbReference type="SMART" id="SM00014">
    <property type="entry name" value="acidPPc"/>
    <property type="match status" value="1"/>
</dbReference>
<feature type="chain" id="PRO_5022227221" description="Acid phosphatase" evidence="9">
    <location>
        <begin position="30"/>
        <end position="287"/>
    </location>
</feature>
<dbReference type="SUPFAM" id="SSF48317">
    <property type="entry name" value="Acid phosphatase/Vanadium-dependent haloperoxidase"/>
    <property type="match status" value="1"/>
</dbReference>
<dbReference type="PRINTS" id="PR00483">
    <property type="entry name" value="BACPHPHTASE"/>
</dbReference>
<dbReference type="OrthoDB" id="9805301at2"/>
<comment type="subcellular location">
    <subcellularLocation>
        <location evidence="2">Periplasm</location>
    </subcellularLocation>
</comment>
<dbReference type="InterPro" id="IPR000326">
    <property type="entry name" value="PAP2/HPO"/>
</dbReference>
<keyword evidence="5 9" id="KW-0732">Signal</keyword>
<reference evidence="11 12" key="1">
    <citation type="submission" date="2019-07" db="EMBL/GenBank/DDBJ databases">
        <title>Genome sequencing of lignin-degrading bacterial isolates.</title>
        <authorList>
            <person name="Gladden J."/>
        </authorList>
    </citation>
    <scope>NUCLEOTIDE SEQUENCE [LARGE SCALE GENOMIC DNA]</scope>
    <source>
        <strain evidence="11 12">J19</strain>
    </source>
</reference>
<evidence type="ECO:0000256" key="4">
    <source>
        <dbReference type="ARBA" id="ARBA00012646"/>
    </source>
</evidence>
<evidence type="ECO:0000313" key="12">
    <source>
        <dbReference type="Proteomes" id="UP000321583"/>
    </source>
</evidence>
<dbReference type="PROSITE" id="PS01157">
    <property type="entry name" value="ACID_PHOSPH_CL_A"/>
    <property type="match status" value="1"/>
</dbReference>
<gene>
    <name evidence="11" type="ORF">L613_000200000310</name>
</gene>
<accession>A0A562DZC4</accession>
<organism evidence="11 12">
    <name type="scientific">Pseudoxanthomonas taiwanensis J19</name>
    <dbReference type="NCBI Taxonomy" id="935569"/>
    <lineage>
        <taxon>Bacteria</taxon>
        <taxon>Pseudomonadati</taxon>
        <taxon>Pseudomonadota</taxon>
        <taxon>Gammaproteobacteria</taxon>
        <taxon>Lysobacterales</taxon>
        <taxon>Lysobacteraceae</taxon>
        <taxon>Pseudoxanthomonas</taxon>
    </lineage>
</organism>
<comment type="catalytic activity">
    <reaction evidence="1 8">
        <text>a phosphate monoester + H2O = an alcohol + phosphate</text>
        <dbReference type="Rhea" id="RHEA:15017"/>
        <dbReference type="ChEBI" id="CHEBI:15377"/>
        <dbReference type="ChEBI" id="CHEBI:30879"/>
        <dbReference type="ChEBI" id="CHEBI:43474"/>
        <dbReference type="ChEBI" id="CHEBI:67140"/>
        <dbReference type="EC" id="3.1.3.2"/>
    </reaction>
</comment>
<keyword evidence="6" id="KW-0574">Periplasm</keyword>
<dbReference type="GO" id="GO:0003993">
    <property type="term" value="F:acid phosphatase activity"/>
    <property type="evidence" value="ECO:0007669"/>
    <property type="project" value="UniProtKB-EC"/>
</dbReference>
<evidence type="ECO:0000256" key="1">
    <source>
        <dbReference type="ARBA" id="ARBA00000032"/>
    </source>
</evidence>
<feature type="domain" description="Phosphatidic acid phosphatase type 2/haloperoxidase" evidence="10">
    <location>
        <begin position="132"/>
        <end position="243"/>
    </location>
</feature>
<dbReference type="InterPro" id="IPR036938">
    <property type="entry name" value="PAP2/HPO_sf"/>
</dbReference>
<dbReference type="Proteomes" id="UP000321583">
    <property type="component" value="Unassembled WGS sequence"/>
</dbReference>
<protein>
    <recommendedName>
        <fullName evidence="4 8">Acid phosphatase</fullName>
        <ecNumber evidence="4 8">3.1.3.2</ecNumber>
    </recommendedName>
</protein>
<evidence type="ECO:0000256" key="3">
    <source>
        <dbReference type="ARBA" id="ARBA00009017"/>
    </source>
</evidence>
<evidence type="ECO:0000256" key="9">
    <source>
        <dbReference type="SAM" id="SignalP"/>
    </source>
</evidence>
<evidence type="ECO:0000256" key="6">
    <source>
        <dbReference type="ARBA" id="ARBA00022764"/>
    </source>
</evidence>
<dbReference type="InterPro" id="IPR001011">
    <property type="entry name" value="Acid_Pase_classA_bac"/>
</dbReference>
<feature type="signal peptide" evidence="9">
    <location>
        <begin position="1"/>
        <end position="29"/>
    </location>
</feature>
<dbReference type="AlphaFoldDB" id="A0A562DZC4"/>
<dbReference type="EC" id="3.1.3.2" evidence="4 8"/>
<evidence type="ECO:0000313" key="11">
    <source>
        <dbReference type="EMBL" id="TWH15075.1"/>
    </source>
</evidence>
<evidence type="ECO:0000256" key="2">
    <source>
        <dbReference type="ARBA" id="ARBA00004418"/>
    </source>
</evidence>
<sequence length="287" mass="29985">MPSASAPAPARWRRALVPVLLGAALAACSARPTPPAPALAADGVPESRPGWAIGYLPDAAVPDSLALLPPPPSGEAAALDQARMQAALALHGTPRFAQAAVDAELQFPQAAPLFACALGVEIDLQHTPATWRLLRRSLADASRSTRKAKDHYKRPRPFLANHAPTCTPQDEARLAHSGSYPSGHTAIGTLWSLVLAQAAPGHSDALLARGRAFGESRVVCNVHWTSDVVEGRFMGMATFARLQAEPAFQADLAAARRELAAARAAGRVPQRDCAAEAAVLQVAANPG</sequence>
<dbReference type="Gene3D" id="1.20.144.10">
    <property type="entry name" value="Phosphatidic acid phosphatase type 2/haloperoxidase"/>
    <property type="match status" value="1"/>
</dbReference>
<dbReference type="PIRSF" id="PIRSF000897">
    <property type="entry name" value="Acid_Ptase_ClsA"/>
    <property type="match status" value="1"/>
</dbReference>